<dbReference type="InterPro" id="IPR003477">
    <property type="entry name" value="PemK-like"/>
</dbReference>
<evidence type="ECO:0000313" key="2">
    <source>
        <dbReference type="EMBL" id="PRZ05081.1"/>
    </source>
</evidence>
<dbReference type="SUPFAM" id="SSF50118">
    <property type="entry name" value="Cell growth inhibitor/plasmid maintenance toxic component"/>
    <property type="match status" value="1"/>
</dbReference>
<name>A0ABX5EFA9_9MICO</name>
<comment type="caution">
    <text evidence="2">The sequence shown here is derived from an EMBL/GenBank/DDBJ whole genome shotgun (WGS) entry which is preliminary data.</text>
</comment>
<dbReference type="EMBL" id="PVTX01000008">
    <property type="protein sequence ID" value="PRZ05081.1"/>
    <property type="molecule type" value="Genomic_DNA"/>
</dbReference>
<dbReference type="Proteomes" id="UP000239895">
    <property type="component" value="Unassembled WGS sequence"/>
</dbReference>
<evidence type="ECO:0000313" key="3">
    <source>
        <dbReference type="Proteomes" id="UP000239895"/>
    </source>
</evidence>
<feature type="region of interest" description="Disordered" evidence="1">
    <location>
        <begin position="16"/>
        <end position="54"/>
    </location>
</feature>
<evidence type="ECO:0000256" key="1">
    <source>
        <dbReference type="SAM" id="MobiDB-lite"/>
    </source>
</evidence>
<sequence length="180" mass="20126">MRTPRWTTTLLRAARALGSLTGARPRGGRPKVGTSTRTPGAPPPRATTYPGDFVGTVRTRYSPRPDGAPDPGEIVWTWVPFEEDATRGKDRPVLLVGRDGPWLLGLQLTSRDHDLDAEREARYGRYWMDIGSGPWDRQGRASEVRLDRVIRVDPGAVRREGAVLERRAFDRVAEAMARRV</sequence>
<accession>A0ABX5EFA9</accession>
<dbReference type="RefSeq" id="WP_165800013.1">
    <property type="nucleotide sequence ID" value="NZ_PVTX01000008.1"/>
</dbReference>
<gene>
    <name evidence="2" type="ORF">BCL65_10860</name>
</gene>
<protein>
    <submittedName>
        <fullName evidence="2">PemK-like, MazF-like toxin of type II toxin-antitoxin system</fullName>
    </submittedName>
</protein>
<proteinExistence type="predicted"/>
<organism evidence="2 3">
    <name type="scientific">Isoptericola halotolerans</name>
    <dbReference type="NCBI Taxonomy" id="300560"/>
    <lineage>
        <taxon>Bacteria</taxon>
        <taxon>Bacillati</taxon>
        <taxon>Actinomycetota</taxon>
        <taxon>Actinomycetes</taxon>
        <taxon>Micrococcales</taxon>
        <taxon>Promicromonosporaceae</taxon>
        <taxon>Isoptericola</taxon>
    </lineage>
</organism>
<reference evidence="2 3" key="1">
    <citation type="submission" date="2018-03" db="EMBL/GenBank/DDBJ databases">
        <title>Comparative analysis of microorganisms from saline springs in Andes Mountain Range, Colombia.</title>
        <authorList>
            <person name="Rubin E."/>
        </authorList>
    </citation>
    <scope>NUCLEOTIDE SEQUENCE [LARGE SCALE GENOMIC DNA]</scope>
    <source>
        <strain evidence="2 3">CG 23</strain>
    </source>
</reference>
<keyword evidence="3" id="KW-1185">Reference proteome</keyword>
<dbReference type="Pfam" id="PF02452">
    <property type="entry name" value="PemK_toxin"/>
    <property type="match status" value="1"/>
</dbReference>